<organism evidence="2 3">
    <name type="scientific">Caerostris extrusa</name>
    <name type="common">Bark spider</name>
    <name type="synonym">Caerostris bankana</name>
    <dbReference type="NCBI Taxonomy" id="172846"/>
    <lineage>
        <taxon>Eukaryota</taxon>
        <taxon>Metazoa</taxon>
        <taxon>Ecdysozoa</taxon>
        <taxon>Arthropoda</taxon>
        <taxon>Chelicerata</taxon>
        <taxon>Arachnida</taxon>
        <taxon>Araneae</taxon>
        <taxon>Araneomorphae</taxon>
        <taxon>Entelegynae</taxon>
        <taxon>Araneoidea</taxon>
        <taxon>Araneidae</taxon>
        <taxon>Caerostris</taxon>
    </lineage>
</organism>
<comment type="caution">
    <text evidence="2">The sequence shown here is derived from an EMBL/GenBank/DDBJ whole genome shotgun (WGS) entry which is preliminary data.</text>
</comment>
<keyword evidence="1" id="KW-1133">Transmembrane helix</keyword>
<evidence type="ECO:0000313" key="3">
    <source>
        <dbReference type="Proteomes" id="UP001054945"/>
    </source>
</evidence>
<gene>
    <name evidence="2" type="ORF">CEXT_553271</name>
</gene>
<feature type="transmembrane region" description="Helical" evidence="1">
    <location>
        <begin position="20"/>
        <end position="42"/>
    </location>
</feature>
<keyword evidence="1" id="KW-0472">Membrane</keyword>
<dbReference type="EMBL" id="BPLR01014768">
    <property type="protein sequence ID" value="GIY71211.1"/>
    <property type="molecule type" value="Genomic_DNA"/>
</dbReference>
<accession>A0AAV4VL71</accession>
<evidence type="ECO:0000313" key="2">
    <source>
        <dbReference type="EMBL" id="GIY71211.1"/>
    </source>
</evidence>
<protein>
    <submittedName>
        <fullName evidence="2">Uncharacterized protein</fullName>
    </submittedName>
</protein>
<name>A0AAV4VL71_CAEEX</name>
<sequence length="82" mass="9659">MAILGSWEFDDCLEGDSHTWILTKFMTIILILGMVILGSWEFDDYLDLRNLMTIWILDSHFGSWEFDDYLNLEDGHTWILGI</sequence>
<keyword evidence="1" id="KW-0812">Transmembrane</keyword>
<reference evidence="2 3" key="1">
    <citation type="submission" date="2021-06" db="EMBL/GenBank/DDBJ databases">
        <title>Caerostris extrusa draft genome.</title>
        <authorList>
            <person name="Kono N."/>
            <person name="Arakawa K."/>
        </authorList>
    </citation>
    <scope>NUCLEOTIDE SEQUENCE [LARGE SCALE GENOMIC DNA]</scope>
</reference>
<dbReference type="AlphaFoldDB" id="A0AAV4VL71"/>
<evidence type="ECO:0000256" key="1">
    <source>
        <dbReference type="SAM" id="Phobius"/>
    </source>
</evidence>
<keyword evidence="3" id="KW-1185">Reference proteome</keyword>
<proteinExistence type="predicted"/>
<dbReference type="Proteomes" id="UP001054945">
    <property type="component" value="Unassembled WGS sequence"/>
</dbReference>